<keyword evidence="2" id="KW-1133">Transmembrane helix</keyword>
<evidence type="ECO:0000313" key="3">
    <source>
        <dbReference type="EMBL" id="KAH7434676.1"/>
    </source>
</evidence>
<protein>
    <submittedName>
        <fullName evidence="3">Uncharacterized protein</fullName>
    </submittedName>
</protein>
<organism evidence="3 4">
    <name type="scientific">Ceratopteris richardii</name>
    <name type="common">Triangle waterfern</name>
    <dbReference type="NCBI Taxonomy" id="49495"/>
    <lineage>
        <taxon>Eukaryota</taxon>
        <taxon>Viridiplantae</taxon>
        <taxon>Streptophyta</taxon>
        <taxon>Embryophyta</taxon>
        <taxon>Tracheophyta</taxon>
        <taxon>Polypodiopsida</taxon>
        <taxon>Polypodiidae</taxon>
        <taxon>Polypodiales</taxon>
        <taxon>Pteridineae</taxon>
        <taxon>Pteridaceae</taxon>
        <taxon>Parkerioideae</taxon>
        <taxon>Ceratopteris</taxon>
    </lineage>
</organism>
<accession>A0A8T2ULC7</accession>
<dbReference type="Proteomes" id="UP000825935">
    <property type="component" value="Chromosome 6"/>
</dbReference>
<proteinExistence type="predicted"/>
<dbReference type="EMBL" id="CM035411">
    <property type="protein sequence ID" value="KAH7434676.1"/>
    <property type="molecule type" value="Genomic_DNA"/>
</dbReference>
<sequence length="257" mass="28691">MAEDAEVQDWEWVDAVSQSSSHPDEAVEDEELLSIDGGAIVPNLEPVRTIATEYLSSTASSPVFKHDIPAMVMPKDGLLVLDELHHSVSEWIEPHLVFRKSFGQTFHIRDLQYLPKTREALMSLLSDPVVTNAVMENKMFQELASEYTESLENNNQNDDNEDEDCYGDYEGGGNDARDSISISGSILGERVYKVLKEKLVEVSNYLCSLLNSEHTLEEKSVDKIDAIAMPCIILVSVLVLLIIGKRSRDGPCHTRPL</sequence>
<dbReference type="OMA" id="NDYETRT"/>
<feature type="region of interest" description="Disordered" evidence="1">
    <location>
        <begin position="148"/>
        <end position="170"/>
    </location>
</feature>
<evidence type="ECO:0000256" key="2">
    <source>
        <dbReference type="SAM" id="Phobius"/>
    </source>
</evidence>
<feature type="transmembrane region" description="Helical" evidence="2">
    <location>
        <begin position="226"/>
        <end position="243"/>
    </location>
</feature>
<keyword evidence="2" id="KW-0812">Transmembrane</keyword>
<dbReference type="OrthoDB" id="10383313at2759"/>
<gene>
    <name evidence="3" type="ORF">KP509_06G030100</name>
</gene>
<name>A0A8T2ULC7_CERRI</name>
<evidence type="ECO:0000256" key="1">
    <source>
        <dbReference type="SAM" id="MobiDB-lite"/>
    </source>
</evidence>
<comment type="caution">
    <text evidence="3">The sequence shown here is derived from an EMBL/GenBank/DDBJ whole genome shotgun (WGS) entry which is preliminary data.</text>
</comment>
<reference evidence="3" key="1">
    <citation type="submission" date="2021-08" db="EMBL/GenBank/DDBJ databases">
        <title>WGS assembly of Ceratopteris richardii.</title>
        <authorList>
            <person name="Marchant D.B."/>
            <person name="Chen G."/>
            <person name="Jenkins J."/>
            <person name="Shu S."/>
            <person name="Leebens-Mack J."/>
            <person name="Grimwood J."/>
            <person name="Schmutz J."/>
            <person name="Soltis P."/>
            <person name="Soltis D."/>
            <person name="Chen Z.-H."/>
        </authorList>
    </citation>
    <scope>NUCLEOTIDE SEQUENCE</scope>
    <source>
        <strain evidence="3">Whitten #5841</strain>
        <tissue evidence="3">Leaf</tissue>
    </source>
</reference>
<dbReference type="AlphaFoldDB" id="A0A8T2ULC7"/>
<keyword evidence="4" id="KW-1185">Reference proteome</keyword>
<evidence type="ECO:0000313" key="4">
    <source>
        <dbReference type="Proteomes" id="UP000825935"/>
    </source>
</evidence>
<keyword evidence="2" id="KW-0472">Membrane</keyword>
<feature type="compositionally biased region" description="Acidic residues" evidence="1">
    <location>
        <begin position="158"/>
        <end position="167"/>
    </location>
</feature>